<dbReference type="AlphaFoldDB" id="A0A1E8GNU0"/>
<dbReference type="RefSeq" id="WP_070792187.1">
    <property type="nucleotide sequence ID" value="NZ_MKIR01000012.1"/>
</dbReference>
<keyword evidence="4" id="KW-0547">Nucleotide-binding</keyword>
<feature type="domain" description="DAGKc" evidence="9">
    <location>
        <begin position="1"/>
        <end position="129"/>
    </location>
</feature>
<name>A0A1E8GNU0_9LACT</name>
<dbReference type="PROSITE" id="PS50146">
    <property type="entry name" value="DAGK"/>
    <property type="match status" value="1"/>
</dbReference>
<keyword evidence="3" id="KW-0808">Transferase</keyword>
<evidence type="ECO:0000313" key="10">
    <source>
        <dbReference type="EMBL" id="OFI49676.1"/>
    </source>
</evidence>
<comment type="cofactor">
    <cofactor evidence="1">
        <name>Mg(2+)</name>
        <dbReference type="ChEBI" id="CHEBI:18420"/>
    </cofactor>
</comment>
<sequence length="298" mass="33375">MKYYLLINPTSGGNRGHKVEKTLCEFLDKNKIEYVKYISQRPKQERELARDISKVINKEDILIIIGGDGTLSNAINQLPIDLPFAYIPAGSGNDFANSLNISKNPIENFKQIQKKQMTDIYIIKYDSPSLSGFAINNFGIGLDAAIVHSTNSSRLKKSLAKLNLGGLAYFSNALKVLLKKKPFDVRINNKEFKNAFLLTVTSHPYFGGGFKIAPNESSLKDSLTLVELPRISLIEISKIIPQLLKGKHLNNKNVFHTANTSFQIETSSPQPIQIDGEMFLATPYESINMNTQKRVIIR</sequence>
<evidence type="ECO:0000256" key="1">
    <source>
        <dbReference type="ARBA" id="ARBA00001946"/>
    </source>
</evidence>
<dbReference type="PANTHER" id="PTHR12358">
    <property type="entry name" value="SPHINGOSINE KINASE"/>
    <property type="match status" value="1"/>
</dbReference>
<dbReference type="Proteomes" id="UP000178622">
    <property type="component" value="Unassembled WGS sequence"/>
</dbReference>
<evidence type="ECO:0000256" key="7">
    <source>
        <dbReference type="ARBA" id="ARBA00023209"/>
    </source>
</evidence>
<keyword evidence="7" id="KW-0594">Phospholipid biosynthesis</keyword>
<dbReference type="OrthoDB" id="9786026at2"/>
<accession>A0A1E8GNU0</accession>
<dbReference type="GO" id="GO:0016301">
    <property type="term" value="F:kinase activity"/>
    <property type="evidence" value="ECO:0007669"/>
    <property type="project" value="UniProtKB-KW"/>
</dbReference>
<dbReference type="STRING" id="1859473.BG261_03590"/>
<evidence type="ECO:0000313" key="11">
    <source>
        <dbReference type="Proteomes" id="UP000178622"/>
    </source>
</evidence>
<dbReference type="GO" id="GO:0005524">
    <property type="term" value="F:ATP binding"/>
    <property type="evidence" value="ECO:0007669"/>
    <property type="project" value="UniProtKB-KW"/>
</dbReference>
<dbReference type="InterPro" id="IPR016064">
    <property type="entry name" value="NAD/diacylglycerol_kinase_sf"/>
</dbReference>
<dbReference type="InterPro" id="IPR001206">
    <property type="entry name" value="Diacylglycerol_kinase_cat_dom"/>
</dbReference>
<evidence type="ECO:0000256" key="6">
    <source>
        <dbReference type="ARBA" id="ARBA00022840"/>
    </source>
</evidence>
<dbReference type="Gene3D" id="3.40.50.10330">
    <property type="entry name" value="Probable inorganic polyphosphate/atp-NAD kinase, domain 1"/>
    <property type="match status" value="1"/>
</dbReference>
<dbReference type="PANTHER" id="PTHR12358:SF54">
    <property type="entry name" value="SPHINGOSINE KINASE RELATED PROTEIN"/>
    <property type="match status" value="1"/>
</dbReference>
<dbReference type="SMART" id="SM00046">
    <property type="entry name" value="DAGKc"/>
    <property type="match status" value="1"/>
</dbReference>
<dbReference type="InterPro" id="IPR017438">
    <property type="entry name" value="ATP-NAD_kinase_N"/>
</dbReference>
<dbReference type="Pfam" id="PF19279">
    <property type="entry name" value="YegS_C"/>
    <property type="match status" value="1"/>
</dbReference>
<keyword evidence="5" id="KW-0418">Kinase</keyword>
<dbReference type="InterPro" id="IPR045540">
    <property type="entry name" value="YegS/DAGK_C"/>
</dbReference>
<dbReference type="InterPro" id="IPR050187">
    <property type="entry name" value="Lipid_Phosphate_FormReg"/>
</dbReference>
<keyword evidence="11" id="KW-1185">Reference proteome</keyword>
<evidence type="ECO:0000256" key="5">
    <source>
        <dbReference type="ARBA" id="ARBA00022777"/>
    </source>
</evidence>
<dbReference type="Pfam" id="PF00781">
    <property type="entry name" value="DAGK_cat"/>
    <property type="match status" value="1"/>
</dbReference>
<dbReference type="EMBL" id="MKIR01000012">
    <property type="protein sequence ID" value="OFI49676.1"/>
    <property type="molecule type" value="Genomic_DNA"/>
</dbReference>
<reference evidence="11" key="1">
    <citation type="submission" date="2016-09" db="EMBL/GenBank/DDBJ databases">
        <title>Draft genome sequence of a novel species of the family Streptococcaceae isolated from flowers.</title>
        <authorList>
            <person name="Chuah L.-O."/>
            <person name="Yap K.-P."/>
            <person name="Thong K.L."/>
            <person name="Liong M.T."/>
            <person name="Ahmad R."/>
            <person name="Rusul G."/>
        </authorList>
    </citation>
    <scope>NUCLEOTIDE SEQUENCE [LARGE SCALE GENOMIC DNA]</scope>
    <source>
        <strain evidence="11">DF1</strain>
    </source>
</reference>
<dbReference type="SUPFAM" id="SSF111331">
    <property type="entry name" value="NAD kinase/diacylglycerol kinase-like"/>
    <property type="match status" value="1"/>
</dbReference>
<organism evidence="10 11">
    <name type="scientific">Floricoccus tropicus</name>
    <dbReference type="NCBI Taxonomy" id="1859473"/>
    <lineage>
        <taxon>Bacteria</taxon>
        <taxon>Bacillati</taxon>
        <taxon>Bacillota</taxon>
        <taxon>Bacilli</taxon>
        <taxon>Lactobacillales</taxon>
        <taxon>Streptococcaceae</taxon>
        <taxon>Floricoccus</taxon>
    </lineage>
</organism>
<keyword evidence="7" id="KW-0444">Lipid biosynthesis</keyword>
<proteinExistence type="inferred from homology"/>
<protein>
    <recommendedName>
        <fullName evidence="9">DAGKc domain-containing protein</fullName>
    </recommendedName>
</protein>
<dbReference type="GO" id="GO:0008654">
    <property type="term" value="P:phospholipid biosynthetic process"/>
    <property type="evidence" value="ECO:0007669"/>
    <property type="project" value="UniProtKB-KW"/>
</dbReference>
<evidence type="ECO:0000256" key="3">
    <source>
        <dbReference type="ARBA" id="ARBA00022679"/>
    </source>
</evidence>
<gene>
    <name evidence="10" type="ORF">BG261_03590</name>
</gene>
<dbReference type="Gene3D" id="2.60.200.40">
    <property type="match status" value="1"/>
</dbReference>
<evidence type="ECO:0000256" key="4">
    <source>
        <dbReference type="ARBA" id="ARBA00022741"/>
    </source>
</evidence>
<comment type="caution">
    <text evidence="10">The sequence shown here is derived from an EMBL/GenBank/DDBJ whole genome shotgun (WGS) entry which is preliminary data.</text>
</comment>
<keyword evidence="6" id="KW-0067">ATP-binding</keyword>
<evidence type="ECO:0000256" key="2">
    <source>
        <dbReference type="ARBA" id="ARBA00005983"/>
    </source>
</evidence>
<evidence type="ECO:0000259" key="9">
    <source>
        <dbReference type="PROSITE" id="PS50146"/>
    </source>
</evidence>
<keyword evidence="8" id="KW-1208">Phospholipid metabolism</keyword>
<keyword evidence="7" id="KW-0443">Lipid metabolism</keyword>
<evidence type="ECO:0000256" key="8">
    <source>
        <dbReference type="ARBA" id="ARBA00023264"/>
    </source>
</evidence>
<comment type="similarity">
    <text evidence="2">Belongs to the diacylglycerol/lipid kinase family.</text>
</comment>